<evidence type="ECO:0000313" key="6">
    <source>
        <dbReference type="Proteomes" id="UP001148018"/>
    </source>
</evidence>
<evidence type="ECO:0000256" key="3">
    <source>
        <dbReference type="PROSITE-ProRule" id="PRU00196"/>
    </source>
</evidence>
<dbReference type="InterPro" id="IPR036772">
    <property type="entry name" value="SRCR-like_dom_sf"/>
</dbReference>
<dbReference type="AlphaFoldDB" id="A0A9Q0II27"/>
<evidence type="ECO:0000256" key="1">
    <source>
        <dbReference type="ARBA" id="ARBA00022729"/>
    </source>
</evidence>
<gene>
    <name evidence="5" type="ORF">NHX12_032744</name>
</gene>
<dbReference type="FunFam" id="3.10.250.10:FF:000001">
    <property type="entry name" value="Lysyl oxidase 4 isoform X1"/>
    <property type="match status" value="1"/>
</dbReference>
<dbReference type="Pfam" id="PF07707">
    <property type="entry name" value="BACK"/>
    <property type="match status" value="1"/>
</dbReference>
<dbReference type="GO" id="GO:0016020">
    <property type="term" value="C:membrane"/>
    <property type="evidence" value="ECO:0007669"/>
    <property type="project" value="InterPro"/>
</dbReference>
<dbReference type="Proteomes" id="UP001148018">
    <property type="component" value="Unassembled WGS sequence"/>
</dbReference>
<proteinExistence type="predicted"/>
<protein>
    <recommendedName>
        <fullName evidence="4">SRCR domain-containing protein</fullName>
    </recommendedName>
</protein>
<dbReference type="InterPro" id="IPR011333">
    <property type="entry name" value="SKP1/BTB/POZ_sf"/>
</dbReference>
<dbReference type="EMBL" id="JANIIK010000048">
    <property type="protein sequence ID" value="KAJ3598780.1"/>
    <property type="molecule type" value="Genomic_DNA"/>
</dbReference>
<dbReference type="Gene3D" id="1.25.40.420">
    <property type="match status" value="1"/>
</dbReference>
<dbReference type="SMART" id="SM00202">
    <property type="entry name" value="SR"/>
    <property type="match status" value="1"/>
</dbReference>
<dbReference type="SMART" id="SM00875">
    <property type="entry name" value="BACK"/>
    <property type="match status" value="1"/>
</dbReference>
<comment type="caution">
    <text evidence="5">The sequence shown here is derived from an EMBL/GenBank/DDBJ whole genome shotgun (WGS) entry which is preliminary data.</text>
</comment>
<evidence type="ECO:0000313" key="5">
    <source>
        <dbReference type="EMBL" id="KAJ3598780.1"/>
    </source>
</evidence>
<name>A0A9Q0II27_9TELE</name>
<dbReference type="Gene3D" id="3.10.250.10">
    <property type="entry name" value="SRCR-like domain"/>
    <property type="match status" value="1"/>
</dbReference>
<evidence type="ECO:0000259" key="4">
    <source>
        <dbReference type="PROSITE" id="PS50287"/>
    </source>
</evidence>
<dbReference type="InterPro" id="IPR001190">
    <property type="entry name" value="SRCR"/>
</dbReference>
<dbReference type="OrthoDB" id="25028at2759"/>
<dbReference type="PANTHER" id="PTHR48071">
    <property type="entry name" value="SRCR DOMAIN-CONTAINING PROTEIN"/>
    <property type="match status" value="1"/>
</dbReference>
<dbReference type="SUPFAM" id="SSF56487">
    <property type="entry name" value="SRCR-like"/>
    <property type="match status" value="1"/>
</dbReference>
<keyword evidence="2 3" id="KW-1015">Disulfide bond</keyword>
<feature type="disulfide bond" evidence="3">
    <location>
        <begin position="26"/>
        <end position="90"/>
    </location>
</feature>
<keyword evidence="6" id="KW-1185">Reference proteome</keyword>
<sequence>MRLVGGKESHEGRVEVYLNGVWGTVCDDDWDINEAMVVCRHLNFAGAKAAVNGGVYGAGQGQIFMDDLNCQGTETDLSRCSFPGWGISDCKHAEDAGVVCQIASNQNVTREYSVQHSTRISEVLGELFDSGRDCSSQANLSIEVSSKCQPYVVQFVRYQYTGKININVASAQCIHKMASDWGIKALQEEAGKMFTWLLPEDTTFTQQSSLFNYAVSMSDEALQKSCLRYFAWNCEALVRSPAWTGLSVAAVKGLLSRTDLIVPSEFFVLQALERWEKAQGKTLVSGQDFDLLKHIRFPMISAEELHRLNDPRYQAGKLQGFQFNSLPVGQLFGELMSEWKSYTPRIYTGRPWSFTFTSTEVVNFKHTGIYFREHNRDNLDITFRTPVHNSAYFALFNDMSWSTRLFIRTNECTDNRMACPSVTLSSENSNSALPTVFKNGIVYKNKMVLSCNGKYVTHVQDLKLEHEMNIIPVNKDSGQVYPCFSDQYSYTVVIRPKYHTGLNFTEVEDD</sequence>
<keyword evidence="1" id="KW-0732">Signal</keyword>
<organism evidence="5 6">
    <name type="scientific">Muraenolepis orangiensis</name>
    <name type="common">Patagonian moray cod</name>
    <dbReference type="NCBI Taxonomy" id="630683"/>
    <lineage>
        <taxon>Eukaryota</taxon>
        <taxon>Metazoa</taxon>
        <taxon>Chordata</taxon>
        <taxon>Craniata</taxon>
        <taxon>Vertebrata</taxon>
        <taxon>Euteleostomi</taxon>
        <taxon>Actinopterygii</taxon>
        <taxon>Neopterygii</taxon>
        <taxon>Teleostei</taxon>
        <taxon>Neoteleostei</taxon>
        <taxon>Acanthomorphata</taxon>
        <taxon>Zeiogadaria</taxon>
        <taxon>Gadariae</taxon>
        <taxon>Gadiformes</taxon>
        <taxon>Muraenolepidoidei</taxon>
        <taxon>Muraenolepididae</taxon>
        <taxon>Muraenolepis</taxon>
    </lineage>
</organism>
<feature type="disulfide bond" evidence="3">
    <location>
        <begin position="39"/>
        <end position="100"/>
    </location>
</feature>
<feature type="disulfide bond" evidence="3">
    <location>
        <begin position="70"/>
        <end position="80"/>
    </location>
</feature>
<dbReference type="Pfam" id="PF00530">
    <property type="entry name" value="SRCR"/>
    <property type="match status" value="1"/>
</dbReference>
<reference evidence="5" key="1">
    <citation type="submission" date="2022-07" db="EMBL/GenBank/DDBJ databases">
        <title>Chromosome-level genome of Muraenolepis orangiensis.</title>
        <authorList>
            <person name="Kim J."/>
        </authorList>
    </citation>
    <scope>NUCLEOTIDE SEQUENCE</scope>
    <source>
        <strain evidence="5">KU_S4_2022</strain>
        <tissue evidence="5">Muscle</tissue>
    </source>
</reference>
<dbReference type="PANTHER" id="PTHR48071:SF18">
    <property type="entry name" value="DELETED IN MALIGNANT BRAIN TUMORS 1 PROTEIN-RELATED"/>
    <property type="match status" value="1"/>
</dbReference>
<evidence type="ECO:0000256" key="2">
    <source>
        <dbReference type="ARBA" id="ARBA00023157"/>
    </source>
</evidence>
<feature type="domain" description="SRCR" evidence="4">
    <location>
        <begin position="1"/>
        <end position="101"/>
    </location>
</feature>
<dbReference type="PRINTS" id="PR00258">
    <property type="entry name" value="SPERACTRCPTR"/>
</dbReference>
<dbReference type="Gene3D" id="3.30.710.10">
    <property type="entry name" value="Potassium Channel Kv1.1, Chain A"/>
    <property type="match status" value="1"/>
</dbReference>
<dbReference type="InterPro" id="IPR011705">
    <property type="entry name" value="BACK"/>
</dbReference>
<dbReference type="PROSITE" id="PS50287">
    <property type="entry name" value="SRCR_2"/>
    <property type="match status" value="1"/>
</dbReference>
<accession>A0A9Q0II27</accession>